<evidence type="ECO:0000256" key="2">
    <source>
        <dbReference type="ARBA" id="ARBA00012483"/>
    </source>
</evidence>
<dbReference type="InterPro" id="IPR001841">
    <property type="entry name" value="Znf_RING"/>
</dbReference>
<keyword evidence="8" id="KW-1185">Reference proteome</keyword>
<accession>A0A2P5BJJ1</accession>
<protein>
    <recommendedName>
        <fullName evidence="2">RING-type E3 ubiquitin transferase</fullName>
        <ecNumber evidence="2">2.3.2.27</ecNumber>
    </recommendedName>
</protein>
<evidence type="ECO:0000256" key="3">
    <source>
        <dbReference type="ARBA" id="ARBA00022723"/>
    </source>
</evidence>
<sequence length="120" mass="12594">YSVAPHRLYEEILHVAGGGANQPPYSFSLTPLVFDCLPGDPNKLVLMGSAAAASTTAAAAAAAGLLISVPAADDDDDDDDDDCVICLAKVMLGSQLPCSHIFHTDCILRWLGRRLNTTPV</sequence>
<dbReference type="InterPro" id="IPR013083">
    <property type="entry name" value="Znf_RING/FYVE/PHD"/>
</dbReference>
<evidence type="ECO:0000256" key="5">
    <source>
        <dbReference type="ARBA" id="ARBA00022833"/>
    </source>
</evidence>
<dbReference type="Proteomes" id="UP000237105">
    <property type="component" value="Unassembled WGS sequence"/>
</dbReference>
<evidence type="ECO:0000256" key="4">
    <source>
        <dbReference type="ARBA" id="ARBA00022771"/>
    </source>
</evidence>
<evidence type="ECO:0000256" key="1">
    <source>
        <dbReference type="ARBA" id="ARBA00000900"/>
    </source>
</evidence>
<dbReference type="SUPFAM" id="SSF57850">
    <property type="entry name" value="RING/U-box"/>
    <property type="match status" value="1"/>
</dbReference>
<dbReference type="GO" id="GO:0016567">
    <property type="term" value="P:protein ubiquitination"/>
    <property type="evidence" value="ECO:0007669"/>
    <property type="project" value="TreeGrafter"/>
</dbReference>
<dbReference type="EMBL" id="JXTB01000269">
    <property type="protein sequence ID" value="PON48962.1"/>
    <property type="molecule type" value="Genomic_DNA"/>
</dbReference>
<dbReference type="OrthoDB" id="8062037at2759"/>
<feature type="domain" description="RING-type" evidence="6">
    <location>
        <begin position="81"/>
        <end position="113"/>
    </location>
</feature>
<feature type="non-terminal residue" evidence="7">
    <location>
        <position position="1"/>
    </location>
</feature>
<dbReference type="GO" id="GO:0005737">
    <property type="term" value="C:cytoplasm"/>
    <property type="evidence" value="ECO:0007669"/>
    <property type="project" value="TreeGrafter"/>
</dbReference>
<dbReference type="Pfam" id="PF13639">
    <property type="entry name" value="zf-RING_2"/>
    <property type="match status" value="1"/>
</dbReference>
<dbReference type="PANTHER" id="PTHR15710:SF243">
    <property type="entry name" value="E3 UBIQUITIN-PROTEIN LIGASE PRAJA-2 ISOFORM X1"/>
    <property type="match status" value="1"/>
</dbReference>
<dbReference type="AlphaFoldDB" id="A0A2P5BJJ1"/>
<dbReference type="GO" id="GO:0061630">
    <property type="term" value="F:ubiquitin protein ligase activity"/>
    <property type="evidence" value="ECO:0007669"/>
    <property type="project" value="UniProtKB-EC"/>
</dbReference>
<evidence type="ECO:0000313" key="7">
    <source>
        <dbReference type="EMBL" id="PON48962.1"/>
    </source>
</evidence>
<dbReference type="EC" id="2.3.2.27" evidence="2"/>
<gene>
    <name evidence="7" type="ORF">PanWU01x14_233630</name>
</gene>
<evidence type="ECO:0000259" key="6">
    <source>
        <dbReference type="Pfam" id="PF13639"/>
    </source>
</evidence>
<keyword evidence="3" id="KW-0479">Metal-binding</keyword>
<evidence type="ECO:0000313" key="8">
    <source>
        <dbReference type="Proteomes" id="UP000237105"/>
    </source>
</evidence>
<name>A0A2P5BJJ1_PARAD</name>
<keyword evidence="5" id="KW-0862">Zinc</keyword>
<dbReference type="Gene3D" id="3.30.40.10">
    <property type="entry name" value="Zinc/RING finger domain, C3HC4 (zinc finger)"/>
    <property type="match status" value="1"/>
</dbReference>
<comment type="caution">
    <text evidence="7">The sequence shown here is derived from an EMBL/GenBank/DDBJ whole genome shotgun (WGS) entry which is preliminary data.</text>
</comment>
<reference evidence="8" key="1">
    <citation type="submission" date="2016-06" db="EMBL/GenBank/DDBJ databases">
        <title>Parallel loss of symbiosis genes in relatives of nitrogen-fixing non-legume Parasponia.</title>
        <authorList>
            <person name="Van Velzen R."/>
            <person name="Holmer R."/>
            <person name="Bu F."/>
            <person name="Rutten L."/>
            <person name="Van Zeijl A."/>
            <person name="Liu W."/>
            <person name="Santuari L."/>
            <person name="Cao Q."/>
            <person name="Sharma T."/>
            <person name="Shen D."/>
            <person name="Roswanjaya Y."/>
            <person name="Wardhani T."/>
            <person name="Kalhor M.S."/>
            <person name="Jansen J."/>
            <person name="Van den Hoogen J."/>
            <person name="Gungor B."/>
            <person name="Hartog M."/>
            <person name="Hontelez J."/>
            <person name="Verver J."/>
            <person name="Yang W.-C."/>
            <person name="Schijlen E."/>
            <person name="Repin R."/>
            <person name="Schilthuizen M."/>
            <person name="Schranz E."/>
            <person name="Heidstra R."/>
            <person name="Miyata K."/>
            <person name="Fedorova E."/>
            <person name="Kohlen W."/>
            <person name="Bisseling T."/>
            <person name="Smit S."/>
            <person name="Geurts R."/>
        </authorList>
    </citation>
    <scope>NUCLEOTIDE SEQUENCE [LARGE SCALE GENOMIC DNA]</scope>
    <source>
        <strain evidence="8">cv. WU1-14</strain>
    </source>
</reference>
<organism evidence="7 8">
    <name type="scientific">Parasponia andersonii</name>
    <name type="common">Sponia andersonii</name>
    <dbReference type="NCBI Taxonomy" id="3476"/>
    <lineage>
        <taxon>Eukaryota</taxon>
        <taxon>Viridiplantae</taxon>
        <taxon>Streptophyta</taxon>
        <taxon>Embryophyta</taxon>
        <taxon>Tracheophyta</taxon>
        <taxon>Spermatophyta</taxon>
        <taxon>Magnoliopsida</taxon>
        <taxon>eudicotyledons</taxon>
        <taxon>Gunneridae</taxon>
        <taxon>Pentapetalae</taxon>
        <taxon>rosids</taxon>
        <taxon>fabids</taxon>
        <taxon>Rosales</taxon>
        <taxon>Cannabaceae</taxon>
        <taxon>Parasponia</taxon>
    </lineage>
</organism>
<keyword evidence="4" id="KW-0863">Zinc-finger</keyword>
<dbReference type="GO" id="GO:0008270">
    <property type="term" value="F:zinc ion binding"/>
    <property type="evidence" value="ECO:0007669"/>
    <property type="project" value="UniProtKB-KW"/>
</dbReference>
<comment type="catalytic activity">
    <reaction evidence="1">
        <text>S-ubiquitinyl-[E2 ubiquitin-conjugating enzyme]-L-cysteine + [acceptor protein]-L-lysine = [E2 ubiquitin-conjugating enzyme]-L-cysteine + N(6)-ubiquitinyl-[acceptor protein]-L-lysine.</text>
        <dbReference type="EC" id="2.3.2.27"/>
    </reaction>
</comment>
<proteinExistence type="predicted"/>
<dbReference type="PANTHER" id="PTHR15710">
    <property type="entry name" value="E3 UBIQUITIN-PROTEIN LIGASE PRAJA"/>
    <property type="match status" value="1"/>
</dbReference>
<dbReference type="CDD" id="cd16448">
    <property type="entry name" value="RING-H2"/>
    <property type="match status" value="1"/>
</dbReference>